<sequence length="98" mass="11761">MNKVTRLLGSAALATGLIFGGSTGVAFANDNNYRDSHKSSYDNRGDDRRYDGRNSYHNDYKYLYRCSSWRGHHHWYEWSDRYEHRRNCDFILKVRVRY</sequence>
<dbReference type="EMBL" id="CAQI01000044">
    <property type="protein sequence ID" value="CCQ46685.1"/>
    <property type="molecule type" value="Genomic_DNA"/>
</dbReference>
<name>A0A024H3D1_9MICC</name>
<evidence type="ECO:0000313" key="2">
    <source>
        <dbReference type="EMBL" id="CCQ46685.1"/>
    </source>
</evidence>
<reference evidence="3" key="1">
    <citation type="journal article" date="2014" name="Genome Announc.">
        <title>Genome Sequence of Arthrobacter siccitolerans 4J27, a Xeroprotectant-Producing Desiccation-Tolerant Microorganism.</title>
        <authorList>
            <person name="Manzanera M."/>
            <person name="Santa-Cruz-Calvo L."/>
            <person name="Vilchez J.I."/>
            <person name="Garcia-Fontana C."/>
            <person name="Silva-Castro G.A."/>
            <person name="Calvo C."/>
            <person name="Gonzalez-Lopez J."/>
        </authorList>
    </citation>
    <scope>NUCLEOTIDE SEQUENCE [LARGE SCALE GENOMIC DNA]</scope>
    <source>
        <strain evidence="3">4J27</strain>
    </source>
</reference>
<evidence type="ECO:0000256" key="1">
    <source>
        <dbReference type="SAM" id="SignalP"/>
    </source>
</evidence>
<protein>
    <submittedName>
        <fullName evidence="2">Uncharacterized protein</fullName>
    </submittedName>
</protein>
<evidence type="ECO:0000313" key="3">
    <source>
        <dbReference type="Proteomes" id="UP000035722"/>
    </source>
</evidence>
<dbReference type="RefSeq" id="WP_050055554.1">
    <property type="nucleotide sequence ID" value="NZ_CAQI01000044.1"/>
</dbReference>
<accession>A0A024H3D1</accession>
<gene>
    <name evidence="2" type="ORF">ARTSIC4J27_2655</name>
</gene>
<dbReference type="OrthoDB" id="4965498at2"/>
<dbReference type="Proteomes" id="UP000035722">
    <property type="component" value="Unassembled WGS sequence"/>
</dbReference>
<feature type="signal peptide" evidence="1">
    <location>
        <begin position="1"/>
        <end position="28"/>
    </location>
</feature>
<dbReference type="AlphaFoldDB" id="A0A024H3D1"/>
<keyword evidence="3" id="KW-1185">Reference proteome</keyword>
<keyword evidence="1" id="KW-0732">Signal</keyword>
<feature type="chain" id="PRO_5001529760" evidence="1">
    <location>
        <begin position="29"/>
        <end position="98"/>
    </location>
</feature>
<proteinExistence type="predicted"/>
<organism evidence="2 3">
    <name type="scientific">Pseudarthrobacter siccitolerans</name>
    <dbReference type="NCBI Taxonomy" id="861266"/>
    <lineage>
        <taxon>Bacteria</taxon>
        <taxon>Bacillati</taxon>
        <taxon>Actinomycetota</taxon>
        <taxon>Actinomycetes</taxon>
        <taxon>Micrococcales</taxon>
        <taxon>Micrococcaceae</taxon>
        <taxon>Pseudarthrobacter</taxon>
    </lineage>
</organism>
<comment type="caution">
    <text evidence="2">The sequence shown here is derived from an EMBL/GenBank/DDBJ whole genome shotgun (WGS) entry which is preliminary data.</text>
</comment>